<keyword evidence="4" id="KW-1185">Reference proteome</keyword>
<dbReference type="GO" id="GO:0050043">
    <property type="term" value="F:lactate racemase activity"/>
    <property type="evidence" value="ECO:0007669"/>
    <property type="project" value="InterPro"/>
</dbReference>
<feature type="domain" description="Lactate racemase C-terminal" evidence="2">
    <location>
        <begin position="272"/>
        <end position="410"/>
    </location>
</feature>
<evidence type="ECO:0000313" key="4">
    <source>
        <dbReference type="Proteomes" id="UP000448292"/>
    </source>
</evidence>
<evidence type="ECO:0000259" key="1">
    <source>
        <dbReference type="Pfam" id="PF09861"/>
    </source>
</evidence>
<dbReference type="Pfam" id="PF21113">
    <property type="entry name" value="LarA_C"/>
    <property type="match status" value="1"/>
</dbReference>
<dbReference type="Gene3D" id="3.40.50.11440">
    <property type="match status" value="1"/>
</dbReference>
<dbReference type="InterPro" id="IPR048520">
    <property type="entry name" value="LarA_C"/>
</dbReference>
<dbReference type="PANTHER" id="PTHR33171">
    <property type="entry name" value="LAR_N DOMAIN-CONTAINING PROTEIN"/>
    <property type="match status" value="1"/>
</dbReference>
<dbReference type="InterPro" id="IPR047926">
    <property type="entry name" value="Ni_dep_LarA"/>
</dbReference>
<gene>
    <name evidence="3" type="primary">larA</name>
    <name evidence="3" type="ORF">DPQ33_02755</name>
</gene>
<dbReference type="PANTHER" id="PTHR33171:SF17">
    <property type="entry name" value="LARA-LIKE N-TERMINAL DOMAIN-CONTAINING PROTEIN"/>
    <property type="match status" value="1"/>
</dbReference>
<feature type="domain" description="LarA-like N-terminal" evidence="1">
    <location>
        <begin position="7"/>
        <end position="207"/>
    </location>
</feature>
<evidence type="ECO:0000313" key="3">
    <source>
        <dbReference type="EMBL" id="TVM19298.1"/>
    </source>
</evidence>
<proteinExistence type="predicted"/>
<dbReference type="OrthoDB" id="9770545at2"/>
<comment type="caution">
    <text evidence="3">The sequence shown here is derived from an EMBL/GenBank/DDBJ whole genome shotgun (WGS) entry which is preliminary data.</text>
</comment>
<evidence type="ECO:0000259" key="2">
    <source>
        <dbReference type="Pfam" id="PF21113"/>
    </source>
</evidence>
<dbReference type="InterPro" id="IPR048068">
    <property type="entry name" value="LarA-like"/>
</dbReference>
<protein>
    <submittedName>
        <fullName evidence="3">Nickel-dependent lactate racemase</fullName>
    </submittedName>
</protein>
<reference evidence="3 4" key="1">
    <citation type="submission" date="2018-06" db="EMBL/GenBank/DDBJ databases">
        <title>Complete genome of Desulfovibrio indonesiensis P37SLT.</title>
        <authorList>
            <person name="Crispim J.S."/>
            <person name="Vidigal P.M.P."/>
            <person name="Silva L.C.F."/>
            <person name="Laguardia C.N."/>
            <person name="Araujo L.C."/>
            <person name="Dias R.S."/>
            <person name="Sousa M.P."/>
            <person name="Paula S.O."/>
            <person name="Silva C."/>
        </authorList>
    </citation>
    <scope>NUCLEOTIDE SEQUENCE [LARGE SCALE GENOMIC DNA]</scope>
    <source>
        <strain evidence="3 4">P37SLT</strain>
    </source>
</reference>
<dbReference type="Proteomes" id="UP000448292">
    <property type="component" value="Unassembled WGS sequence"/>
</dbReference>
<name>A0A7M3MHX9_9BACT</name>
<organism evidence="3 4">
    <name type="scientific">Oceanidesulfovibrio indonesiensis</name>
    <dbReference type="NCBI Taxonomy" id="54767"/>
    <lineage>
        <taxon>Bacteria</taxon>
        <taxon>Pseudomonadati</taxon>
        <taxon>Thermodesulfobacteriota</taxon>
        <taxon>Desulfovibrionia</taxon>
        <taxon>Desulfovibrionales</taxon>
        <taxon>Desulfovibrionaceae</taxon>
        <taxon>Oceanidesulfovibrio</taxon>
    </lineage>
</organism>
<dbReference type="RefSeq" id="WP_144301656.1">
    <property type="nucleotide sequence ID" value="NZ_QMIE01000002.1"/>
</dbReference>
<sequence>MDITLKYGHSHTTLSFPDQAEVDVLEPTSLPVIGDMAEAMDGALDRPLQLPRLEERAAPATISIAVPDETRSFPTKALLPLLLKRLHRAYPALKPEDVTIVVGGGLHPPHDVPALERILPHDVLARYTVVPHDAKNAPMAEFGATSRGTPVRINLAFAQAEMKIVMGLLDPHQFAGFTGGAKGVAIGCSSAETIRANHALMFHEKAQAGVREGNPVREDLNEIGRMVGVELAVNVVLDKDKQIVGLWAGEPEAVLAAGSQVCASVYGVTIEKPYDIVVASCGGHPKDICLYQAQKGLNLASRAAVPGGRILLLAACGQGVGDEDYFEYVCRFDAPSAVFEDFREHGFRMGAHKAFLFSRTLDTFEVAVSSEMDASVLSRCMLEKAGDPQERLNSWLDSMQGRVRVGVVPNANATYFSLAAGDVSGNS</sequence>
<accession>A0A7M3MHX9</accession>
<dbReference type="AlphaFoldDB" id="A0A7M3MHX9"/>
<dbReference type="Pfam" id="PF09861">
    <property type="entry name" value="Lar_N"/>
    <property type="match status" value="1"/>
</dbReference>
<dbReference type="InterPro" id="IPR043166">
    <property type="entry name" value="LarA-like_C"/>
</dbReference>
<dbReference type="NCBIfam" id="NF033504">
    <property type="entry name" value="Ni_dep_LarA"/>
    <property type="match status" value="1"/>
</dbReference>
<dbReference type="InterPro" id="IPR018657">
    <property type="entry name" value="LarA-like_N"/>
</dbReference>
<dbReference type="EMBL" id="QMIE01000002">
    <property type="protein sequence ID" value="TVM19298.1"/>
    <property type="molecule type" value="Genomic_DNA"/>
</dbReference>
<dbReference type="Gene3D" id="3.90.226.30">
    <property type="match status" value="1"/>
</dbReference>